<gene>
    <name evidence="1" type="ORF">METZ01_LOCUS168036</name>
</gene>
<feature type="non-terminal residue" evidence="1">
    <location>
        <position position="342"/>
    </location>
</feature>
<reference evidence="1" key="1">
    <citation type="submission" date="2018-05" db="EMBL/GenBank/DDBJ databases">
        <authorList>
            <person name="Lanie J.A."/>
            <person name="Ng W.-L."/>
            <person name="Kazmierczak K.M."/>
            <person name="Andrzejewski T.M."/>
            <person name="Davidsen T.M."/>
            <person name="Wayne K.J."/>
            <person name="Tettelin H."/>
            <person name="Glass J.I."/>
            <person name="Rusch D."/>
            <person name="Podicherti R."/>
            <person name="Tsui H.-C.T."/>
            <person name="Winkler M.E."/>
        </authorList>
    </citation>
    <scope>NUCLEOTIDE SEQUENCE</scope>
</reference>
<protein>
    <recommendedName>
        <fullName evidence="2">Peptidase M28 domain-containing protein</fullName>
    </recommendedName>
</protein>
<dbReference type="EMBL" id="UINC01030572">
    <property type="protein sequence ID" value="SVB15182.1"/>
    <property type="molecule type" value="Genomic_DNA"/>
</dbReference>
<dbReference type="PROSITE" id="PS51318">
    <property type="entry name" value="TAT"/>
    <property type="match status" value="1"/>
</dbReference>
<proteinExistence type="predicted"/>
<organism evidence="1">
    <name type="scientific">marine metagenome</name>
    <dbReference type="NCBI Taxonomy" id="408172"/>
    <lineage>
        <taxon>unclassified sequences</taxon>
        <taxon>metagenomes</taxon>
        <taxon>ecological metagenomes</taxon>
    </lineage>
</organism>
<evidence type="ECO:0000313" key="1">
    <source>
        <dbReference type="EMBL" id="SVB15182.1"/>
    </source>
</evidence>
<accession>A0A382BP52</accession>
<sequence length="342" mass="36602">MIQSDTTKRAHQSSSTQLDRKQFLQSLSGLAVAAAWPGSAWAQIAMTRDGDSHSRVAQLIRDYDAQGDHRTGSPVDAQSGLWLSDRVDDAGVVPELEWMGVPTLETHAAFLEINGRRIDGVPLYDGGATSTDGIVGTLGDQGTSSDIGLAHVGPRIPQDFLDYRRSTTQRAIVTVTGGPDNGVPEGLALMNAPNFVEPFGPPVLQVASQHRDILRQAASDEVSARLVLHVTRRPEEVFNVTATLLGTQPGLAPLIVMTPRSGWWTCASERGGGIAVWLEMIRAMAAGPTPIRTTVFLASTGHELGHYGLHEFIRTRSRLLTNAIAWLHLGANFGAAVGGNPL</sequence>
<dbReference type="Gene3D" id="3.40.630.10">
    <property type="entry name" value="Zn peptidases"/>
    <property type="match status" value="1"/>
</dbReference>
<dbReference type="InterPro" id="IPR006311">
    <property type="entry name" value="TAT_signal"/>
</dbReference>
<dbReference type="AlphaFoldDB" id="A0A382BP52"/>
<dbReference type="SUPFAM" id="SSF53187">
    <property type="entry name" value="Zn-dependent exopeptidases"/>
    <property type="match status" value="1"/>
</dbReference>
<name>A0A382BP52_9ZZZZ</name>
<evidence type="ECO:0008006" key="2">
    <source>
        <dbReference type="Google" id="ProtNLM"/>
    </source>
</evidence>